<dbReference type="InterPro" id="IPR023009">
    <property type="entry name" value="Tyrosine_recombinase_XerC/XerD"/>
</dbReference>
<feature type="domain" description="Tyr recombinase" evidence="12">
    <location>
        <begin position="107"/>
        <end position="300"/>
    </location>
</feature>
<keyword evidence="6 11" id="KW-0159">Chromosome partition</keyword>
<evidence type="ECO:0000256" key="1">
    <source>
        <dbReference type="ARBA" id="ARBA00004496"/>
    </source>
</evidence>
<reference evidence="14 15" key="1">
    <citation type="submission" date="2016-12" db="EMBL/GenBank/DDBJ databases">
        <authorList>
            <person name="Song W.-J."/>
            <person name="Kurnit D.M."/>
        </authorList>
    </citation>
    <scope>NUCLEOTIDE SEQUENCE [LARGE SCALE GENOMIC DNA]</scope>
    <source>
        <strain evidence="14 15">DSM 19599</strain>
    </source>
</reference>
<dbReference type="PANTHER" id="PTHR30349">
    <property type="entry name" value="PHAGE INTEGRASE-RELATED"/>
    <property type="match status" value="1"/>
</dbReference>
<dbReference type="HAMAP" id="MF_01808">
    <property type="entry name" value="Recomb_XerC_XerD"/>
    <property type="match status" value="1"/>
</dbReference>
<dbReference type="GO" id="GO:0009037">
    <property type="term" value="F:tyrosine-based site-specific recombinase activity"/>
    <property type="evidence" value="ECO:0007669"/>
    <property type="project" value="UniProtKB-UniRule"/>
</dbReference>
<dbReference type="NCBIfam" id="NF001399">
    <property type="entry name" value="PRK00283.1"/>
    <property type="match status" value="1"/>
</dbReference>
<dbReference type="EMBL" id="FRXO01000003">
    <property type="protein sequence ID" value="SHO64801.1"/>
    <property type="molecule type" value="Genomic_DNA"/>
</dbReference>
<evidence type="ECO:0000256" key="3">
    <source>
        <dbReference type="ARBA" id="ARBA00015810"/>
    </source>
</evidence>
<evidence type="ECO:0000256" key="5">
    <source>
        <dbReference type="ARBA" id="ARBA00022618"/>
    </source>
</evidence>
<feature type="active site" evidence="11">
    <location>
        <position position="252"/>
    </location>
</feature>
<dbReference type="InterPro" id="IPR011010">
    <property type="entry name" value="DNA_brk_join_enz"/>
</dbReference>
<keyword evidence="4 11" id="KW-0963">Cytoplasm</keyword>
<dbReference type="SUPFAM" id="SSF56349">
    <property type="entry name" value="DNA breaking-rejoining enzymes"/>
    <property type="match status" value="1"/>
</dbReference>
<dbReference type="Proteomes" id="UP000186406">
    <property type="component" value="Unassembled WGS sequence"/>
</dbReference>
<dbReference type="InterPro" id="IPR011932">
    <property type="entry name" value="Recomb_XerD"/>
</dbReference>
<evidence type="ECO:0000256" key="9">
    <source>
        <dbReference type="ARBA" id="ARBA00023172"/>
    </source>
</evidence>
<dbReference type="GO" id="GO:0006313">
    <property type="term" value="P:DNA transposition"/>
    <property type="evidence" value="ECO:0007669"/>
    <property type="project" value="UniProtKB-UniRule"/>
</dbReference>
<dbReference type="AlphaFoldDB" id="A0A1M7ZIT7"/>
<dbReference type="GO" id="GO:0051301">
    <property type="term" value="P:cell division"/>
    <property type="evidence" value="ECO:0007669"/>
    <property type="project" value="UniProtKB-KW"/>
</dbReference>
<evidence type="ECO:0000313" key="15">
    <source>
        <dbReference type="Proteomes" id="UP000186406"/>
    </source>
</evidence>
<dbReference type="GO" id="GO:0005737">
    <property type="term" value="C:cytoplasm"/>
    <property type="evidence" value="ECO:0007669"/>
    <property type="project" value="UniProtKB-SubCell"/>
</dbReference>
<evidence type="ECO:0000256" key="6">
    <source>
        <dbReference type="ARBA" id="ARBA00022829"/>
    </source>
</evidence>
<gene>
    <name evidence="11" type="primary">xerD</name>
    <name evidence="14" type="ORF">SAMN02745172_01867</name>
</gene>
<comment type="function">
    <text evidence="11">Site-specific tyrosine recombinase, which acts by catalyzing the cutting and rejoining of the recombining DNA molecules. The XerC-XerD complex is essential to convert dimers of the bacterial chromosome into monomers to permit their segregation at cell division. It also contributes to the segregational stability of plasmids.</text>
</comment>
<keyword evidence="8 11" id="KW-0238">DNA-binding</keyword>
<dbReference type="InterPro" id="IPR050090">
    <property type="entry name" value="Tyrosine_recombinase_XerCD"/>
</dbReference>
<dbReference type="OrthoDB" id="9801717at2"/>
<dbReference type="InterPro" id="IPR002104">
    <property type="entry name" value="Integrase_catalytic"/>
</dbReference>
<dbReference type="InterPro" id="IPR010998">
    <property type="entry name" value="Integrase_recombinase_N"/>
</dbReference>
<evidence type="ECO:0000259" key="12">
    <source>
        <dbReference type="PROSITE" id="PS51898"/>
    </source>
</evidence>
<dbReference type="Gene3D" id="1.10.150.130">
    <property type="match status" value="1"/>
</dbReference>
<dbReference type="HAMAP" id="MF_01807">
    <property type="entry name" value="Recomb_XerD"/>
    <property type="match status" value="1"/>
</dbReference>
<dbReference type="InterPro" id="IPR013762">
    <property type="entry name" value="Integrase-like_cat_sf"/>
</dbReference>
<dbReference type="PROSITE" id="PS51898">
    <property type="entry name" value="TYR_RECOMBINASE"/>
    <property type="match status" value="1"/>
</dbReference>
<keyword evidence="5 11" id="KW-0132">Cell division</keyword>
<name>A0A1M7ZIT7_9HYPH</name>
<evidence type="ECO:0000256" key="7">
    <source>
        <dbReference type="ARBA" id="ARBA00022908"/>
    </source>
</evidence>
<keyword evidence="7 11" id="KW-0229">DNA integration</keyword>
<dbReference type="GO" id="GO:0003677">
    <property type="term" value="F:DNA binding"/>
    <property type="evidence" value="ECO:0007669"/>
    <property type="project" value="UniProtKB-UniRule"/>
</dbReference>
<feature type="active site" evidence="11">
    <location>
        <position position="157"/>
    </location>
</feature>
<proteinExistence type="inferred from homology"/>
<sequence length="317" mass="33530">MRGIHHLEAFLEMLSAERGAAANTLAAYRRDIEDFGAFLAARKRGLSEAGAEDVSAYLASLAVAGLATATQARRLSALRRFHRFLYGEGVRGDDPTALAEAPKKRRALPKILSAEEVLAMLTVAAAEAGNAERPPARRLVAARLAALIEVAYATGLRVSELVGLTNAAARPDLAMLTVRGKGGKERIVPLSDRARAAIAAYVALRDAAPGAGRRWLFPAESESGHLTRQSFGRDLKWLASAAGVPPAKVSPHVLRHAFASHLLAGGADLRVVQALLGHADIATTEIYTHVLDERLKALVNEHHPLATREAAGPAAGG</sequence>
<feature type="active site" evidence="11">
    <location>
        <position position="278"/>
    </location>
</feature>
<dbReference type="Pfam" id="PF02899">
    <property type="entry name" value="Phage_int_SAM_1"/>
    <property type="match status" value="1"/>
</dbReference>
<evidence type="ECO:0000256" key="2">
    <source>
        <dbReference type="ARBA" id="ARBA00010450"/>
    </source>
</evidence>
<comment type="subcellular location">
    <subcellularLocation>
        <location evidence="1 11">Cytoplasm</location>
    </subcellularLocation>
</comment>
<dbReference type="InterPro" id="IPR044068">
    <property type="entry name" value="CB"/>
</dbReference>
<feature type="active site" evidence="11">
    <location>
        <position position="255"/>
    </location>
</feature>
<evidence type="ECO:0000256" key="4">
    <source>
        <dbReference type="ARBA" id="ARBA00022490"/>
    </source>
</evidence>
<evidence type="ECO:0000259" key="13">
    <source>
        <dbReference type="PROSITE" id="PS51900"/>
    </source>
</evidence>
<dbReference type="STRING" id="1123029.SAMN02745172_01867"/>
<keyword evidence="10 11" id="KW-0131">Cell cycle</keyword>
<feature type="active site" description="O-(3'-phospho-DNA)-tyrosine intermediate" evidence="11">
    <location>
        <position position="287"/>
    </location>
</feature>
<keyword evidence="15" id="KW-1185">Reference proteome</keyword>
<organism evidence="14 15">
    <name type="scientific">Pseudoxanthobacter soli DSM 19599</name>
    <dbReference type="NCBI Taxonomy" id="1123029"/>
    <lineage>
        <taxon>Bacteria</taxon>
        <taxon>Pseudomonadati</taxon>
        <taxon>Pseudomonadota</taxon>
        <taxon>Alphaproteobacteria</taxon>
        <taxon>Hyphomicrobiales</taxon>
        <taxon>Segnochrobactraceae</taxon>
        <taxon>Pseudoxanthobacter</taxon>
    </lineage>
</organism>
<evidence type="ECO:0000256" key="8">
    <source>
        <dbReference type="ARBA" id="ARBA00023125"/>
    </source>
</evidence>
<dbReference type="GO" id="GO:0007059">
    <property type="term" value="P:chromosome segregation"/>
    <property type="evidence" value="ECO:0007669"/>
    <property type="project" value="UniProtKB-UniRule"/>
</dbReference>
<comment type="similarity">
    <text evidence="2 11">Belongs to the 'phage' integrase family. XerD subfamily.</text>
</comment>
<dbReference type="RefSeq" id="WP_073627853.1">
    <property type="nucleotide sequence ID" value="NZ_FRXO01000003.1"/>
</dbReference>
<dbReference type="PANTHER" id="PTHR30349:SF90">
    <property type="entry name" value="TYROSINE RECOMBINASE XERD"/>
    <property type="match status" value="1"/>
</dbReference>
<dbReference type="PROSITE" id="PS51900">
    <property type="entry name" value="CB"/>
    <property type="match status" value="1"/>
</dbReference>
<evidence type="ECO:0000313" key="14">
    <source>
        <dbReference type="EMBL" id="SHO64801.1"/>
    </source>
</evidence>
<feature type="domain" description="Core-binding (CB)" evidence="13">
    <location>
        <begin position="1"/>
        <end position="86"/>
    </location>
</feature>
<dbReference type="Gene3D" id="1.10.443.10">
    <property type="entry name" value="Intergrase catalytic core"/>
    <property type="match status" value="1"/>
</dbReference>
<accession>A0A1M7ZIT7</accession>
<protein>
    <recommendedName>
        <fullName evidence="3 11">Tyrosine recombinase XerD</fullName>
    </recommendedName>
</protein>
<dbReference type="InterPro" id="IPR004107">
    <property type="entry name" value="Integrase_SAM-like_N"/>
</dbReference>
<evidence type="ECO:0000256" key="10">
    <source>
        <dbReference type="ARBA" id="ARBA00023306"/>
    </source>
</evidence>
<keyword evidence="9 11" id="KW-0233">DNA recombination</keyword>
<feature type="active site" evidence="11">
    <location>
        <position position="181"/>
    </location>
</feature>
<dbReference type="Pfam" id="PF00589">
    <property type="entry name" value="Phage_integrase"/>
    <property type="match status" value="1"/>
</dbReference>
<evidence type="ECO:0000256" key="11">
    <source>
        <dbReference type="HAMAP-Rule" id="MF_01807"/>
    </source>
</evidence>
<comment type="subunit">
    <text evidence="11">Forms a cyclic heterotetrameric complex composed of two molecules of XerC and two molecules of XerD.</text>
</comment>